<protein>
    <submittedName>
        <fullName evidence="1">Uncharacterized protein</fullName>
    </submittedName>
</protein>
<gene>
    <name evidence="1" type="ORF">JR316_012211</name>
</gene>
<organism evidence="1">
    <name type="scientific">Psilocybe cubensis</name>
    <name type="common">Psychedelic mushroom</name>
    <name type="synonym">Stropharia cubensis</name>
    <dbReference type="NCBI Taxonomy" id="181762"/>
    <lineage>
        <taxon>Eukaryota</taxon>
        <taxon>Fungi</taxon>
        <taxon>Dikarya</taxon>
        <taxon>Basidiomycota</taxon>
        <taxon>Agaricomycotina</taxon>
        <taxon>Agaricomycetes</taxon>
        <taxon>Agaricomycetidae</taxon>
        <taxon>Agaricales</taxon>
        <taxon>Agaricineae</taxon>
        <taxon>Strophariaceae</taxon>
        <taxon>Psilocybe</taxon>
    </lineage>
</organism>
<dbReference type="InterPro" id="IPR032675">
    <property type="entry name" value="LRR_dom_sf"/>
</dbReference>
<dbReference type="SUPFAM" id="SSF52058">
    <property type="entry name" value="L domain-like"/>
    <property type="match status" value="1"/>
</dbReference>
<dbReference type="EMBL" id="JAFIQS010000017">
    <property type="protein sequence ID" value="KAG5162824.1"/>
    <property type="molecule type" value="Genomic_DNA"/>
</dbReference>
<reference evidence="1" key="1">
    <citation type="submission" date="2021-02" db="EMBL/GenBank/DDBJ databases">
        <title>Psilocybe cubensis genome.</title>
        <authorList>
            <person name="Mckernan K.J."/>
            <person name="Crawford S."/>
            <person name="Trippe A."/>
            <person name="Kane L.T."/>
            <person name="Mclaughlin S."/>
        </authorList>
    </citation>
    <scope>NUCLEOTIDE SEQUENCE [LARGE SCALE GENOMIC DNA]</scope>
    <source>
        <strain evidence="1">MGC-MH-2018</strain>
    </source>
</reference>
<proteinExistence type="predicted"/>
<dbReference type="Gene3D" id="3.80.10.10">
    <property type="entry name" value="Ribonuclease Inhibitor"/>
    <property type="match status" value="1"/>
</dbReference>
<dbReference type="AlphaFoldDB" id="A0A8H7XNS8"/>
<name>A0A8H7XNS8_PSICU</name>
<accession>A0A8H7XNS8</accession>
<sequence>MHSATPADRFGPDVKWNTIVFFHKLVLEQWERIEWLSPFIISQDFINGVEAAMQRKAPYLRSFALPIFYYPDDSSTGTMFSNDAPRLRSFRATNGKCNFDPVWMSNLNTLCLGGEITSKEVCSIIVHLPNLKSLELERHKVIKGFRIPKIYLPKLRTLILDECLYLRRITKPPGCSLVLRGWDQKPIDLFDECRDRIADTIIHSLSLSPTRFMALDFQSHFKLRMWDRQFPYRNPEAEFFDIQLFRRGPIYLQETIFPGLLYRLTSIFSTVNTLLIRFNEGSSSAAFESKHTLKRFITFFSSVEKLYISEKDLGILLEDTVELDESPYLPSLQTLALFGEWDPSKATYTRRFLRWRQTKDAQISTLDLSRCTILDTACHLCMLDKFAGIKLVWTKDGGKSEYKCGSWHASCTVPVSLREQLQEVWMLGNTMFKYFSANDSIS</sequence>
<comment type="caution">
    <text evidence="1">The sequence shown here is derived from an EMBL/GenBank/DDBJ whole genome shotgun (WGS) entry which is preliminary data.</text>
</comment>
<evidence type="ECO:0000313" key="1">
    <source>
        <dbReference type="EMBL" id="KAG5162824.1"/>
    </source>
</evidence>